<gene>
    <name evidence="1" type="ordered locus">KNP414_06199</name>
</gene>
<sequence length="296" mass="34078">MRSEREMMDTILSFANEEEGIRAVIMNGSRVNPKARRDPFQDYDIVFFVRQVGPFVRDRSWIRRFGGMMIMQTPDEMETEPDVTGEYSRFAFLMQFADGNRIDLTLIPYERRDKLPGDSLSVLLLDKDGTLEPYPPPSDRDYLTQPPAPQSFAACCNEFWWVSTYVAKGLWRRELPYAKTMMEGPVRSMLVRMLEWHVGIHSGFTAATGKAGKHLEKHLAPKLWEAYVGTYADGDYDRIWEAMFVMGGLFRETAQDVASHFGYAYPEEDDRRVTAHLHYVRALPEDAVELYGEADG</sequence>
<reference evidence="1 2" key="2">
    <citation type="journal article" date="2013" name="Genome Announc.">
        <title>Genome Sequence of Growth-Improving Paenibacillus mucilaginosus Strain KNP414.</title>
        <authorList>
            <person name="Lu J.J."/>
            <person name="Wang J.F."/>
            <person name="Hu X.F."/>
        </authorList>
    </citation>
    <scope>NUCLEOTIDE SEQUENCE [LARGE SCALE GENOMIC DNA]</scope>
    <source>
        <strain evidence="1 2">KNP414</strain>
    </source>
</reference>
<dbReference type="SUPFAM" id="SSF81301">
    <property type="entry name" value="Nucleotidyltransferase"/>
    <property type="match status" value="1"/>
</dbReference>
<dbReference type="RefSeq" id="WP_013919866.1">
    <property type="nucleotide sequence ID" value="NC_015690.1"/>
</dbReference>
<dbReference type="PATRIC" id="fig|1036673.3.peg.5761"/>
<dbReference type="PIRSF" id="PIRSF000812">
    <property type="entry name" value="AAD"/>
    <property type="match status" value="1"/>
</dbReference>
<keyword evidence="1" id="KW-0808">Transferase</keyword>
<dbReference type="AlphaFoldDB" id="F8FIH9"/>
<evidence type="ECO:0000313" key="1">
    <source>
        <dbReference type="EMBL" id="AEI44722.1"/>
    </source>
</evidence>
<protein>
    <submittedName>
        <fullName evidence="1">Adenylyltransferase</fullName>
    </submittedName>
</protein>
<proteinExistence type="predicted"/>
<dbReference type="InterPro" id="IPR043519">
    <property type="entry name" value="NT_sf"/>
</dbReference>
<evidence type="ECO:0000313" key="2">
    <source>
        <dbReference type="Proteomes" id="UP000006620"/>
    </source>
</evidence>
<dbReference type="Pfam" id="PF04439">
    <property type="entry name" value="Adenyl_transf"/>
    <property type="match status" value="1"/>
</dbReference>
<organism evidence="1 2">
    <name type="scientific">Paenibacillus mucilaginosus (strain KNP414)</name>
    <dbReference type="NCBI Taxonomy" id="1036673"/>
    <lineage>
        <taxon>Bacteria</taxon>
        <taxon>Bacillati</taxon>
        <taxon>Bacillota</taxon>
        <taxon>Bacilli</taxon>
        <taxon>Bacillales</taxon>
        <taxon>Paenibacillaceae</taxon>
        <taxon>Paenibacillus</taxon>
    </lineage>
</organism>
<reference evidence="2" key="1">
    <citation type="submission" date="2011-06" db="EMBL/GenBank/DDBJ databases">
        <title>Complete genome sequence of Paenibacillus mucilaginosus KNP414.</title>
        <authorList>
            <person name="Wang J."/>
            <person name="Hu S."/>
            <person name="Hu X."/>
            <person name="Zhang B."/>
            <person name="Dong D."/>
            <person name="Zhang S."/>
            <person name="Zhao K."/>
            <person name="Wu D."/>
        </authorList>
    </citation>
    <scope>NUCLEOTIDE SEQUENCE [LARGE SCALE GENOMIC DNA]</scope>
    <source>
        <strain evidence="2">KNP414</strain>
    </source>
</reference>
<dbReference type="SUPFAM" id="SSF81631">
    <property type="entry name" value="PAP/OAS1 substrate-binding domain"/>
    <property type="match status" value="1"/>
</dbReference>
<dbReference type="Gene3D" id="3.30.460.10">
    <property type="entry name" value="Beta Polymerase, domain 2"/>
    <property type="match status" value="1"/>
</dbReference>
<keyword evidence="1" id="KW-0548">Nucleotidyltransferase</keyword>
<dbReference type="HOGENOM" id="CLU_076578_1_0_9"/>
<name>F8FIH9_PAEMK</name>
<dbReference type="GO" id="GO:0016779">
    <property type="term" value="F:nucleotidyltransferase activity"/>
    <property type="evidence" value="ECO:0007669"/>
    <property type="project" value="UniProtKB-KW"/>
</dbReference>
<dbReference type="Proteomes" id="UP000006620">
    <property type="component" value="Chromosome"/>
</dbReference>
<dbReference type="Gene3D" id="1.20.120.330">
    <property type="entry name" value="Nucleotidyltransferases domain 2"/>
    <property type="match status" value="1"/>
</dbReference>
<dbReference type="KEGG" id="pms:KNP414_06199"/>
<dbReference type="InterPro" id="IPR007530">
    <property type="entry name" value="Aminoglycoside_adenylylTfrase"/>
</dbReference>
<dbReference type="EMBL" id="CP002869">
    <property type="protein sequence ID" value="AEI44722.1"/>
    <property type="molecule type" value="Genomic_DNA"/>
</dbReference>
<accession>F8FIH9</accession>